<evidence type="ECO:0000313" key="8">
    <source>
        <dbReference type="Proteomes" id="UP000027586"/>
    </source>
</evidence>
<dbReference type="PANTHER" id="PTHR23327">
    <property type="entry name" value="RING FINGER PROTEIN 127"/>
    <property type="match status" value="1"/>
</dbReference>
<evidence type="ECO:0000313" key="7">
    <source>
        <dbReference type="EMBL" id="CDH51839.1"/>
    </source>
</evidence>
<evidence type="ECO:0000256" key="2">
    <source>
        <dbReference type="ARBA" id="ARBA00022771"/>
    </source>
</evidence>
<reference evidence="7" key="1">
    <citation type="submission" date="2013-08" db="EMBL/GenBank/DDBJ databases">
        <title>Gene expansion shapes genome architecture in the human pathogen Lichtheimia corymbifera: an evolutionary genomics analysis in the ancient terrestrial Mucorales (Mucoromycotina).</title>
        <authorList>
            <person name="Schwartze V.U."/>
            <person name="Winter S."/>
            <person name="Shelest E."/>
            <person name="Marcet-Houben M."/>
            <person name="Horn F."/>
            <person name="Wehner S."/>
            <person name="Hoffmann K."/>
            <person name="Riege K."/>
            <person name="Sammeth M."/>
            <person name="Nowrousian M."/>
            <person name="Valiante V."/>
            <person name="Linde J."/>
            <person name="Jacobsen I.D."/>
            <person name="Marz M."/>
            <person name="Brakhage A.A."/>
            <person name="Gabaldon T."/>
            <person name="Bocker S."/>
            <person name="Voigt K."/>
        </authorList>
    </citation>
    <scope>NUCLEOTIDE SEQUENCE [LARGE SCALE GENOMIC DNA]</scope>
    <source>
        <strain evidence="7">FSU 9682</strain>
    </source>
</reference>
<dbReference type="InterPro" id="IPR018957">
    <property type="entry name" value="Znf_C3HC4_RING-type"/>
</dbReference>
<feature type="domain" description="RING-type" evidence="5">
    <location>
        <begin position="287"/>
        <end position="326"/>
    </location>
</feature>
<dbReference type="PROSITE" id="PS50089">
    <property type="entry name" value="ZF_RING_2"/>
    <property type="match status" value="1"/>
</dbReference>
<dbReference type="Gene3D" id="3.30.40.10">
    <property type="entry name" value="Zinc/RING finger domain, C3HC4 (zinc finger)"/>
    <property type="match status" value="1"/>
</dbReference>
<dbReference type="EMBL" id="CBTN010000011">
    <property type="protein sequence ID" value="CDH51839.1"/>
    <property type="molecule type" value="Genomic_DNA"/>
</dbReference>
<dbReference type="STRING" id="1263082.A0A068RPA8"/>
<protein>
    <submittedName>
        <fullName evidence="7">Ring-14 protein</fullName>
    </submittedName>
</protein>
<gene>
    <name evidence="7" type="ORF">LCOR_03391.1</name>
</gene>
<evidence type="ECO:0000259" key="6">
    <source>
        <dbReference type="PROSITE" id="PS51382"/>
    </source>
</evidence>
<evidence type="ECO:0000256" key="1">
    <source>
        <dbReference type="ARBA" id="ARBA00022723"/>
    </source>
</evidence>
<dbReference type="AlphaFoldDB" id="A0A068RPA8"/>
<dbReference type="Proteomes" id="UP000027586">
    <property type="component" value="Unassembled WGS sequence"/>
</dbReference>
<keyword evidence="1" id="KW-0479">Metal-binding</keyword>
<dbReference type="Pfam" id="PF03105">
    <property type="entry name" value="SPX"/>
    <property type="match status" value="1"/>
</dbReference>
<dbReference type="SMART" id="SM00184">
    <property type="entry name" value="RING"/>
    <property type="match status" value="1"/>
</dbReference>
<dbReference type="InterPro" id="IPR017907">
    <property type="entry name" value="Znf_RING_CS"/>
</dbReference>
<keyword evidence="3" id="KW-0862">Zinc</keyword>
<dbReference type="PROSITE" id="PS00518">
    <property type="entry name" value="ZF_RING_1"/>
    <property type="match status" value="1"/>
</dbReference>
<dbReference type="GO" id="GO:0008270">
    <property type="term" value="F:zinc ion binding"/>
    <property type="evidence" value="ECO:0007669"/>
    <property type="project" value="UniProtKB-KW"/>
</dbReference>
<dbReference type="InterPro" id="IPR013083">
    <property type="entry name" value="Znf_RING/FYVE/PHD"/>
</dbReference>
<dbReference type="PROSITE" id="PS51382">
    <property type="entry name" value="SPX"/>
    <property type="match status" value="1"/>
</dbReference>
<accession>A0A068RPA8</accession>
<dbReference type="Pfam" id="PF00097">
    <property type="entry name" value="zf-C3HC4"/>
    <property type="match status" value="1"/>
</dbReference>
<comment type="caution">
    <text evidence="7">The sequence shown here is derived from an EMBL/GenBank/DDBJ whole genome shotgun (WGS) entry which is preliminary data.</text>
</comment>
<dbReference type="VEuPathDB" id="FungiDB:LCOR_03391.1"/>
<sequence>MKFAKQIENAAHDLPESWRPHLIHYKMLKKVIPLVVGELEARGLMEQSIPFEYQLDGNPDDPQPCVEVTPDDAARLNIPNTTCNEQDNIIKIPLVKDSEFFLLLLQGMAQAAMLYASEQKRFADTVSRLESQLAAVASPHKQKEMYVWRQILKLYMDAAVFETGTQVDYSTQAFERSKKQLAWFNEELARTQLTRKFGCKKSREVLRHFVQLNNELVNFKWFHALNHTAMIKILKKHDKRSGLKAKTEFPAFAKTNAMLVENVVLALYSGITSQLVSVVPQVDNHSCPICYAVAWRPIRLECNHVFCVRCLIKAHRKKLYDCPLCRHTGAVVNADATNLDKGLQNFLLLYFPKEIKEKRRDNEREQALMDMEALTGRAWTTAYGNHQYQKDMCFIM</sequence>
<evidence type="ECO:0000259" key="5">
    <source>
        <dbReference type="PROSITE" id="PS50089"/>
    </source>
</evidence>
<name>A0A068RPA8_9FUNG</name>
<dbReference type="SUPFAM" id="SSF57850">
    <property type="entry name" value="RING/U-box"/>
    <property type="match status" value="1"/>
</dbReference>
<organism evidence="7 8">
    <name type="scientific">Lichtheimia corymbifera JMRC:FSU:9682</name>
    <dbReference type="NCBI Taxonomy" id="1263082"/>
    <lineage>
        <taxon>Eukaryota</taxon>
        <taxon>Fungi</taxon>
        <taxon>Fungi incertae sedis</taxon>
        <taxon>Mucoromycota</taxon>
        <taxon>Mucoromycotina</taxon>
        <taxon>Mucoromycetes</taxon>
        <taxon>Mucorales</taxon>
        <taxon>Lichtheimiaceae</taxon>
        <taxon>Lichtheimia</taxon>
    </lineage>
</organism>
<keyword evidence="2 4" id="KW-0863">Zinc-finger</keyword>
<feature type="domain" description="SPX" evidence="6">
    <location>
        <begin position="1"/>
        <end position="251"/>
    </location>
</feature>
<dbReference type="OrthoDB" id="1703270at2759"/>
<evidence type="ECO:0000256" key="4">
    <source>
        <dbReference type="PROSITE-ProRule" id="PRU00175"/>
    </source>
</evidence>
<dbReference type="InterPro" id="IPR001841">
    <property type="entry name" value="Znf_RING"/>
</dbReference>
<proteinExistence type="predicted"/>
<dbReference type="InterPro" id="IPR004331">
    <property type="entry name" value="SPX_dom"/>
</dbReference>
<evidence type="ECO:0000256" key="3">
    <source>
        <dbReference type="ARBA" id="ARBA00022833"/>
    </source>
</evidence>
<dbReference type="PANTHER" id="PTHR23327:SF51">
    <property type="entry name" value="TRANSCRIPTIONAL REGULATOR OF YEAST FORM ADHERENCE 3"/>
    <property type="match status" value="1"/>
</dbReference>
<keyword evidence="8" id="KW-1185">Reference proteome</keyword>